<proteinExistence type="inferred from homology"/>
<dbReference type="PANTHER" id="PTHR39576">
    <property type="entry name" value="ATTACHING AND EFFACING PROTEIN HOMOLOG-RELATED-RELATED"/>
    <property type="match status" value="1"/>
</dbReference>
<reference evidence="3 4" key="1">
    <citation type="submission" date="2018-06" db="EMBL/GenBank/DDBJ databases">
        <authorList>
            <consortium name="Pathogen Informatics"/>
            <person name="Doyle S."/>
        </authorList>
    </citation>
    <scope>NUCLEOTIDE SEQUENCE [LARGE SCALE GENOMIC DNA]</scope>
    <source>
        <strain evidence="3 4">NCTC11544</strain>
    </source>
</reference>
<dbReference type="PANTHER" id="PTHR39576:SF2">
    <property type="entry name" value="ATTACHING AND EFFACING PROTEIN HOMOLOG-RELATED"/>
    <property type="match status" value="1"/>
</dbReference>
<dbReference type="RefSeq" id="WP_115185071.1">
    <property type="nucleotide sequence ID" value="NZ_CAMKUF010000010.1"/>
</dbReference>
<sequence length="866" mass="92732">MGYSTLASPSLPQMVDDGFISEVELVTAGGVSIVVNAYGNPKKGDYLALYWDGHFVSDIFLTSKNIDSAFPWASIVPEPLVTNGKHHTWFTAIDSYQNPSKSGVSVAIVKRKHAGVLPPPSFPDAVENVIDNASVILNLGSHIHIPNTSDEFVKGARIEIYWAGFNKKTGFVSESVTIISHVITGSDIENGANVLVEPPFITAIDQGYAWASYAISPPLSLTQKTSEAASVNIDMDTMVQYPASLVPENNEGWIGCENVSDGVIVTVLGNPLFLTESQITVYWQGYTLNGDVISNAVYEEIHTLTEEEAKAGFDVQIPVTAATPIQIGYAQVWYQVSEPSPTGISNYTYINVDNVHCDPLPPPVFISAEEDKTIDKEEVNNNDGTIMTISWDNMQEGDNITTYWVGYTTTPDSPVPDSPWNASRDVTAEDIVQGFAEFHVPADNIRIIGNGKALGYYKVLLASGGMAVSSNAEVYVMQANGDNAIIGVIGIEQDNAKANGTDVNTVFATVKNDVQQLLPGQYVIFSTSNGATITSPVMTDENGIAEAALTNTVEGIAKTTATINNSYMTTDVNFSESDRNDPESQVNFLGILKNNAEGNGIEENSVSALVIGKDGKQLSNQSVTFESDNGAIINSPIISDTYGFATTTLTNVVAGSSSITASVNNSIQVIDVMFTNNDDAIITDMDIKTNYAESDNISVDEIIVRVIGVDEKPLYGQSVIFSTANEATVQSPKITNSNGDAITTITSPYTGKVQVIASINEIDKSIYVDFKNIIDAEIGVLGIDNNNAKADGVDKNSVGVVVVGKDGLLSGQSVIFQSDKELVIDSPVMTDDTGYASSYITSNTPGKFTVTAIINDSQKTIDIDFI</sequence>
<organism evidence="3 4">
    <name type="scientific">Serratia quinivorans</name>
    <dbReference type="NCBI Taxonomy" id="137545"/>
    <lineage>
        <taxon>Bacteria</taxon>
        <taxon>Pseudomonadati</taxon>
        <taxon>Pseudomonadota</taxon>
        <taxon>Gammaproteobacteria</taxon>
        <taxon>Enterobacterales</taxon>
        <taxon>Yersiniaceae</taxon>
        <taxon>Serratia</taxon>
    </lineage>
</organism>
<dbReference type="GO" id="GO:0009279">
    <property type="term" value="C:cell outer membrane"/>
    <property type="evidence" value="ECO:0007669"/>
    <property type="project" value="TreeGrafter"/>
</dbReference>
<dbReference type="InterPro" id="IPR003344">
    <property type="entry name" value="Big_1_dom"/>
</dbReference>
<dbReference type="Gene3D" id="2.60.40.10">
    <property type="entry name" value="Immunoglobulins"/>
    <property type="match status" value="4"/>
</dbReference>
<evidence type="ECO:0000313" key="3">
    <source>
        <dbReference type="EMBL" id="SUJ86263.1"/>
    </source>
</evidence>
<comment type="similarity">
    <text evidence="1">Belongs to the intimin/invasin family.</text>
</comment>
<feature type="domain" description="Big-1" evidence="2">
    <location>
        <begin position="486"/>
        <end position="575"/>
    </location>
</feature>
<dbReference type="SUPFAM" id="SSF49373">
    <property type="entry name" value="Invasin/intimin cell-adhesion fragments"/>
    <property type="match status" value="4"/>
</dbReference>
<dbReference type="AlphaFoldDB" id="A0A380D785"/>
<dbReference type="InterPro" id="IPR013783">
    <property type="entry name" value="Ig-like_fold"/>
</dbReference>
<dbReference type="Pfam" id="PF02369">
    <property type="entry name" value="Big_1"/>
    <property type="match status" value="4"/>
</dbReference>
<evidence type="ECO:0000259" key="2">
    <source>
        <dbReference type="PROSITE" id="PS51127"/>
    </source>
</evidence>
<dbReference type="InterPro" id="IPR051715">
    <property type="entry name" value="Intimin-Invasin_domain"/>
</dbReference>
<evidence type="ECO:0000313" key="4">
    <source>
        <dbReference type="Proteomes" id="UP000255529"/>
    </source>
</evidence>
<evidence type="ECO:0000256" key="1">
    <source>
        <dbReference type="ARBA" id="ARBA00010116"/>
    </source>
</evidence>
<name>A0A380D785_9GAMM</name>
<dbReference type="SMART" id="SM00634">
    <property type="entry name" value="BID_1"/>
    <property type="match status" value="4"/>
</dbReference>
<gene>
    <name evidence="3" type="ORF">NCTC11544_05908</name>
</gene>
<dbReference type="PROSITE" id="PS51127">
    <property type="entry name" value="BIG1"/>
    <property type="match status" value="1"/>
</dbReference>
<dbReference type="EMBL" id="UGYN01000003">
    <property type="protein sequence ID" value="SUJ86263.1"/>
    <property type="molecule type" value="Genomic_DNA"/>
</dbReference>
<dbReference type="Proteomes" id="UP000255529">
    <property type="component" value="Unassembled WGS sequence"/>
</dbReference>
<dbReference type="InterPro" id="IPR008964">
    <property type="entry name" value="Invasin/intimin_cell_adhesion"/>
</dbReference>
<protein>
    <submittedName>
        <fullName evidence="3">Bacterial Ig-like domain (Group 1)</fullName>
    </submittedName>
</protein>
<accession>A0A380D785</accession>